<sequence length="372" mass="39957">MAQVLCSPPENRLDFQCGSNSRPSGALPPQWWWGCSLHSSAQALSKKNKGKQPQQQVDVTYSPAQLGAIEARLDLLAHFGYTVIALNQTVQTAIGPKVHVDILDNLVAQLKPCPGVVLLKRLTIILDQDSEKGFGLTPANAALFKPYDLIALVPTTQPTFSLACLTHSQPSVLTAHIISLPLTLRLDFRMKHTLVRTALISGVGFEISYVGALAGDNDSTLVEAGAAESGASAQRNWLGMIVSGGVVTEADFRSPRDVSNLITLLGLSQDVSRSASTKIPKSLVLRAQTRQTYRAVFSEPVLVVPGATTTNQDTPQSASRDSDSRAKGSDKKRPREEVGDGVTPQKDGTAVSDPAESSSRKKKRKKTNQEAR</sequence>
<dbReference type="InterPro" id="IPR002738">
    <property type="entry name" value="RNase_P_p30"/>
</dbReference>
<organism evidence="5 6">
    <name type="scientific">Mycena maculata</name>
    <dbReference type="NCBI Taxonomy" id="230809"/>
    <lineage>
        <taxon>Eukaryota</taxon>
        <taxon>Fungi</taxon>
        <taxon>Dikarya</taxon>
        <taxon>Basidiomycota</taxon>
        <taxon>Agaricomycotina</taxon>
        <taxon>Agaricomycetes</taxon>
        <taxon>Agaricomycetidae</taxon>
        <taxon>Agaricales</taxon>
        <taxon>Marasmiineae</taxon>
        <taxon>Mycenaceae</taxon>
        <taxon>Mycena</taxon>
    </lineage>
</organism>
<evidence type="ECO:0000313" key="6">
    <source>
        <dbReference type="Proteomes" id="UP001215280"/>
    </source>
</evidence>
<comment type="similarity">
    <text evidence="2">Belongs to the eukaryotic/archaeal RNase P protein component 3 family.</text>
</comment>
<evidence type="ECO:0000256" key="4">
    <source>
        <dbReference type="SAM" id="MobiDB-lite"/>
    </source>
</evidence>
<dbReference type="InterPro" id="IPR016195">
    <property type="entry name" value="Pol/histidinol_Pase-like"/>
</dbReference>
<dbReference type="GO" id="GO:0003723">
    <property type="term" value="F:RNA binding"/>
    <property type="evidence" value="ECO:0007669"/>
    <property type="project" value="TreeGrafter"/>
</dbReference>
<dbReference type="AlphaFoldDB" id="A0AAD7JEC5"/>
<evidence type="ECO:0000313" key="5">
    <source>
        <dbReference type="EMBL" id="KAJ7761585.1"/>
    </source>
</evidence>
<evidence type="ECO:0000256" key="1">
    <source>
        <dbReference type="ARBA" id="ARBA00004123"/>
    </source>
</evidence>
<evidence type="ECO:0000256" key="3">
    <source>
        <dbReference type="ARBA" id="ARBA00022694"/>
    </source>
</evidence>
<dbReference type="Pfam" id="PF01876">
    <property type="entry name" value="RNase_P_p30"/>
    <property type="match status" value="1"/>
</dbReference>
<dbReference type="Gene3D" id="3.20.20.140">
    <property type="entry name" value="Metal-dependent hydrolases"/>
    <property type="match status" value="1"/>
</dbReference>
<accession>A0AAD7JEC5</accession>
<evidence type="ECO:0000256" key="2">
    <source>
        <dbReference type="ARBA" id="ARBA00007331"/>
    </source>
</evidence>
<feature type="region of interest" description="Disordered" evidence="4">
    <location>
        <begin position="306"/>
        <end position="372"/>
    </location>
</feature>
<name>A0AAD7JEC5_9AGAR</name>
<dbReference type="GO" id="GO:0008033">
    <property type="term" value="P:tRNA processing"/>
    <property type="evidence" value="ECO:0007669"/>
    <property type="project" value="UniProtKB-KW"/>
</dbReference>
<dbReference type="EMBL" id="JARJLG010000045">
    <property type="protein sequence ID" value="KAJ7761585.1"/>
    <property type="molecule type" value="Genomic_DNA"/>
</dbReference>
<dbReference type="PANTHER" id="PTHR13031:SF0">
    <property type="entry name" value="RIBONUCLEASE P PROTEIN SUBUNIT P30"/>
    <property type="match status" value="1"/>
</dbReference>
<feature type="compositionally biased region" description="Polar residues" evidence="4">
    <location>
        <begin position="307"/>
        <end position="319"/>
    </location>
</feature>
<dbReference type="SUPFAM" id="SSF89550">
    <property type="entry name" value="PHP domain-like"/>
    <property type="match status" value="1"/>
</dbReference>
<gene>
    <name evidence="5" type="ORF">DFH07DRAFT_867718</name>
</gene>
<comment type="caution">
    <text evidence="5">The sequence shown here is derived from an EMBL/GenBank/DDBJ whole genome shotgun (WGS) entry which is preliminary data.</text>
</comment>
<keyword evidence="6" id="KW-1185">Reference proteome</keyword>
<keyword evidence="3" id="KW-0819">tRNA processing</keyword>
<reference evidence="5" key="1">
    <citation type="submission" date="2023-03" db="EMBL/GenBank/DDBJ databases">
        <title>Massive genome expansion in bonnet fungi (Mycena s.s.) driven by repeated elements and novel gene families across ecological guilds.</title>
        <authorList>
            <consortium name="Lawrence Berkeley National Laboratory"/>
            <person name="Harder C.B."/>
            <person name="Miyauchi S."/>
            <person name="Viragh M."/>
            <person name="Kuo A."/>
            <person name="Thoen E."/>
            <person name="Andreopoulos B."/>
            <person name="Lu D."/>
            <person name="Skrede I."/>
            <person name="Drula E."/>
            <person name="Henrissat B."/>
            <person name="Morin E."/>
            <person name="Kohler A."/>
            <person name="Barry K."/>
            <person name="LaButti K."/>
            <person name="Morin E."/>
            <person name="Salamov A."/>
            <person name="Lipzen A."/>
            <person name="Mereny Z."/>
            <person name="Hegedus B."/>
            <person name="Baldrian P."/>
            <person name="Stursova M."/>
            <person name="Weitz H."/>
            <person name="Taylor A."/>
            <person name="Grigoriev I.V."/>
            <person name="Nagy L.G."/>
            <person name="Martin F."/>
            <person name="Kauserud H."/>
        </authorList>
    </citation>
    <scope>NUCLEOTIDE SEQUENCE</scope>
    <source>
        <strain evidence="5">CBHHK188m</strain>
    </source>
</reference>
<comment type="subcellular location">
    <subcellularLocation>
        <location evidence="1">Nucleus</location>
    </subcellularLocation>
</comment>
<proteinExistence type="inferred from homology"/>
<dbReference type="GO" id="GO:0005655">
    <property type="term" value="C:nucleolar ribonuclease P complex"/>
    <property type="evidence" value="ECO:0007669"/>
    <property type="project" value="TreeGrafter"/>
</dbReference>
<dbReference type="Proteomes" id="UP001215280">
    <property type="component" value="Unassembled WGS sequence"/>
</dbReference>
<protein>
    <submittedName>
        <fullName evidence="5">PHP domain-like protein</fullName>
    </submittedName>
</protein>
<feature type="compositionally biased region" description="Basic and acidic residues" evidence="4">
    <location>
        <begin position="320"/>
        <end position="338"/>
    </location>
</feature>
<dbReference type="PANTHER" id="PTHR13031">
    <property type="entry name" value="RIBONUCLEASE P SUBUNIT P30"/>
    <property type="match status" value="1"/>
</dbReference>